<sequence>MIYQRTKLQLTKGDKIQFWADMDIAYDGPLELEFFVQLPKGLALPSQRLDPLHTSLTVGEVKTVVNKHTTRSFTGRMGSFEAPATGEYDFGTLLLSSDNSTLQLKKADLVFKK</sequence>
<dbReference type="EMBL" id="BAABDK010000001">
    <property type="protein sequence ID" value="GAA4022943.1"/>
    <property type="molecule type" value="Genomic_DNA"/>
</dbReference>
<gene>
    <name evidence="1" type="ORF">GCM10022409_03450</name>
</gene>
<keyword evidence="2" id="KW-1185">Reference proteome</keyword>
<proteinExistence type="predicted"/>
<evidence type="ECO:0000313" key="1">
    <source>
        <dbReference type="EMBL" id="GAA4022943.1"/>
    </source>
</evidence>
<comment type="caution">
    <text evidence="1">The sequence shown here is derived from an EMBL/GenBank/DDBJ whole genome shotgun (WGS) entry which is preliminary data.</text>
</comment>
<protein>
    <recommendedName>
        <fullName evidence="3">YtkA-like domain-containing protein</fullName>
    </recommendedName>
</protein>
<accession>A0ABP7TA42</accession>
<organism evidence="1 2">
    <name type="scientific">Hymenobacter glaciei</name>
    <dbReference type="NCBI Taxonomy" id="877209"/>
    <lineage>
        <taxon>Bacteria</taxon>
        <taxon>Pseudomonadati</taxon>
        <taxon>Bacteroidota</taxon>
        <taxon>Cytophagia</taxon>
        <taxon>Cytophagales</taxon>
        <taxon>Hymenobacteraceae</taxon>
        <taxon>Hymenobacter</taxon>
    </lineage>
</organism>
<name>A0ABP7TA42_9BACT</name>
<reference evidence="2" key="1">
    <citation type="journal article" date="2019" name="Int. J. Syst. Evol. Microbiol.">
        <title>The Global Catalogue of Microorganisms (GCM) 10K type strain sequencing project: providing services to taxonomists for standard genome sequencing and annotation.</title>
        <authorList>
            <consortium name="The Broad Institute Genomics Platform"/>
            <consortium name="The Broad Institute Genome Sequencing Center for Infectious Disease"/>
            <person name="Wu L."/>
            <person name="Ma J."/>
        </authorList>
    </citation>
    <scope>NUCLEOTIDE SEQUENCE [LARGE SCALE GENOMIC DNA]</scope>
    <source>
        <strain evidence="2">JCM 17225</strain>
    </source>
</reference>
<dbReference type="Proteomes" id="UP001501469">
    <property type="component" value="Unassembled WGS sequence"/>
</dbReference>
<evidence type="ECO:0000313" key="2">
    <source>
        <dbReference type="Proteomes" id="UP001501469"/>
    </source>
</evidence>
<evidence type="ECO:0008006" key="3">
    <source>
        <dbReference type="Google" id="ProtNLM"/>
    </source>
</evidence>